<organism evidence="6 7">
    <name type="scientific">Biomphalaria glabrata</name>
    <name type="common">Bloodfluke planorb</name>
    <name type="synonym">Freshwater snail</name>
    <dbReference type="NCBI Taxonomy" id="6526"/>
    <lineage>
        <taxon>Eukaryota</taxon>
        <taxon>Metazoa</taxon>
        <taxon>Spiralia</taxon>
        <taxon>Lophotrochozoa</taxon>
        <taxon>Mollusca</taxon>
        <taxon>Gastropoda</taxon>
        <taxon>Heterobranchia</taxon>
        <taxon>Euthyneura</taxon>
        <taxon>Panpulmonata</taxon>
        <taxon>Hygrophila</taxon>
        <taxon>Lymnaeoidea</taxon>
        <taxon>Planorbidae</taxon>
        <taxon>Biomphalaria</taxon>
    </lineage>
</organism>
<dbReference type="RefSeq" id="XP_055901628.1">
    <property type="nucleotide sequence ID" value="XM_056045653.1"/>
</dbReference>
<evidence type="ECO:0000256" key="1">
    <source>
        <dbReference type="ARBA" id="ARBA00004613"/>
    </source>
</evidence>
<evidence type="ECO:0000256" key="3">
    <source>
        <dbReference type="ARBA" id="ARBA00022525"/>
    </source>
</evidence>
<dbReference type="Gene3D" id="2.10.25.160">
    <property type="entry name" value="Granulin"/>
    <property type="match status" value="15"/>
</dbReference>
<dbReference type="SUPFAM" id="SSF57277">
    <property type="entry name" value="Granulin repeat"/>
    <property type="match status" value="14"/>
</dbReference>
<dbReference type="InterPro" id="IPR006150">
    <property type="entry name" value="Cys_repeat_1"/>
</dbReference>
<feature type="domain" description="Granulins" evidence="5">
    <location>
        <begin position="387"/>
        <end position="400"/>
    </location>
</feature>
<evidence type="ECO:0000256" key="4">
    <source>
        <dbReference type="ARBA" id="ARBA00023157"/>
    </source>
</evidence>
<dbReference type="GeneID" id="106078204"/>
<dbReference type="PROSITE" id="PS00799">
    <property type="entry name" value="GRANULINS"/>
    <property type="match status" value="15"/>
</dbReference>
<comment type="similarity">
    <text evidence="2">Belongs to the granulin family.</text>
</comment>
<dbReference type="SMART" id="SM00277">
    <property type="entry name" value="GRAN"/>
    <property type="match status" value="15"/>
</dbReference>
<reference evidence="7" key="1">
    <citation type="submission" date="2025-08" db="UniProtKB">
        <authorList>
            <consortium name="RefSeq"/>
        </authorList>
    </citation>
    <scope>IDENTIFICATION</scope>
</reference>
<feature type="domain" description="Granulins" evidence="5">
    <location>
        <begin position="136"/>
        <end position="149"/>
    </location>
</feature>
<dbReference type="OrthoDB" id="5854875at2759"/>
<keyword evidence="3" id="KW-0964">Secreted</keyword>
<evidence type="ECO:0000313" key="7">
    <source>
        <dbReference type="RefSeq" id="XP_055901628.1"/>
    </source>
</evidence>
<dbReference type="PANTHER" id="PTHR12274">
    <property type="entry name" value="GRANULIN"/>
    <property type="match status" value="1"/>
</dbReference>
<sequence>MISVSCHVTSVIKSLRLANSNNRRILLVNSPACSIVEYKVGLKPKMSCLKIVLLHCFIGIALSVNAISLSEKSSNHNNVLYFQSHEETLQLALTMTNGSCQNTSAFFCSDNYTCCKANPQSKVPFVCCPLAEAVCCPDGMHCCPRGTFCDMINRRCYSKGENVHIIQYWNYMSPQQLKTREKAKSVPKTVPCADGSQCPDGSTCCQLASGGYGCCPLVQATCCADHVHCCPNGYKCDLSAGTCVKGLDVVAWSVKQPAEKPKKIQKLTESVVCPGGQAQCPGGATCCKLQSGDYGCCPYVNAVCCSDGLHCCPNGYRCDVDQGECKKGDSSVQWFLKVLAKPVSENVEVGLNSIRCDDTWSCPDGNTCCKLASGEYGCCPLPRATCCDDHIHCCPNGYTCDVSAGTCNKGNDIVAWLSKQPAKVVGDVQCDDTSSCPDGNTCCKLASGQYGCCPLPKATCCDDHVHCCPNGYTCDVSAGTCNKGNDIVAWLSKQPAKVVGDVQCDDTSSCPDGNTCCKLASGQYGCCPLPKATCCDDHVHCCPNGYTCDVSAGTCNRGNDIVAWLTKKPAKVVGDVQCDDTSSCPDGNTCCKLASGQYGCCPLPKATCCDDHVHCCPNGYTCDVSAGTCNRGNDIVAWLTKKPAKVVGDVQCDDTSSCPDGNTCCKLASGQYGCCPLPKATCCDDHVHCCPNGYTCDVSTGTCNRGNDIVAWLTKKPAKVVGDVQCDDTSSCPDGNTCCKLASGQYGCCPLPKATCCDDHVHCCPNGYTCDVSAGTCNKGNDIVAWLSKKPAKVVGDVQCDDTSSCPAGNSCCKLASGQYGCCPLPKATCCDDHVHCCPNGYTCDVSAGTCNKGNDIVAWLTKQPAKVVGDVQCDDTSSCPDGNTCCKLASGQYGCCPLPKATCCDDHVHCCPHGYTCDVSAGTCNKGNDIVAWLTKQPAKVVGDVQCDDTSICPDGNTCCKLASGQYGCCPLPKATCCDDHVHCCPNGYTCDVSAGTCNKGNNIVAWLTKKPAKVVGDVQCDDTSSCPDGNTCCKLASGQYGCCPLPKATCCDDHVHCCPNGYTCDVSAGTCNKGNNIVAWLTKQPAKVVGDVQCDDTSSCPDGNTCCKLASGQYGCCPLPKATCCDDHVHCCPNGYTCDVSAGTCNKGNDIVAWLKKQPAKVVGDVQCDDTSSCPDGNTCCKLASGQYGCCPLPKATCCDDHVHCCPHGYTCDVSAGTCNKGNDVIAWVNKKAANIVH</sequence>
<dbReference type="OMA" id="TNIVMDW"/>
<dbReference type="InterPro" id="IPR039036">
    <property type="entry name" value="Granulin_fam"/>
</dbReference>
<dbReference type="GO" id="GO:0005576">
    <property type="term" value="C:extracellular region"/>
    <property type="evidence" value="ECO:0007669"/>
    <property type="project" value="UniProtKB-SubCell"/>
</dbReference>
<gene>
    <name evidence="7" type="primary">LOC106078204</name>
</gene>
<comment type="subcellular location">
    <subcellularLocation>
        <location evidence="1">Secreted</location>
    </subcellularLocation>
</comment>
<evidence type="ECO:0000259" key="5">
    <source>
        <dbReference type="PROSITE" id="PS00799"/>
    </source>
</evidence>
<keyword evidence="6" id="KW-1185">Reference proteome</keyword>
<keyword evidence="4" id="KW-1015">Disulfide bond</keyword>
<feature type="domain" description="Granulins" evidence="5">
    <location>
        <begin position="1201"/>
        <end position="1214"/>
    </location>
</feature>
<feature type="domain" description="Granulins" evidence="5">
    <location>
        <begin position="979"/>
        <end position="992"/>
    </location>
</feature>
<feature type="domain" description="Granulins" evidence="5">
    <location>
        <begin position="609"/>
        <end position="622"/>
    </location>
</feature>
<feature type="domain" description="Granulins" evidence="5">
    <location>
        <begin position="535"/>
        <end position="548"/>
    </location>
</feature>
<evidence type="ECO:0000256" key="2">
    <source>
        <dbReference type="ARBA" id="ARBA00010093"/>
    </source>
</evidence>
<feature type="domain" description="Granulins" evidence="5">
    <location>
        <begin position="305"/>
        <end position="318"/>
    </location>
</feature>
<name>A0A9W3BQG2_BIOGL</name>
<feature type="domain" description="Granulins" evidence="5">
    <location>
        <begin position="757"/>
        <end position="770"/>
    </location>
</feature>
<dbReference type="PANTHER" id="PTHR12274:SF3">
    <property type="entry name" value="PROGRANULIN"/>
    <property type="match status" value="1"/>
</dbReference>
<feature type="domain" description="Granulins" evidence="5">
    <location>
        <begin position="905"/>
        <end position="918"/>
    </location>
</feature>
<accession>A0A9W3BQG2</accession>
<dbReference type="Proteomes" id="UP001165740">
    <property type="component" value="Chromosome 1"/>
</dbReference>
<dbReference type="Pfam" id="PF00396">
    <property type="entry name" value="Granulin"/>
    <property type="match status" value="15"/>
</dbReference>
<evidence type="ECO:0000313" key="6">
    <source>
        <dbReference type="Proteomes" id="UP001165740"/>
    </source>
</evidence>
<proteinExistence type="inferred from homology"/>
<feature type="domain" description="Granulins" evidence="5">
    <location>
        <begin position="461"/>
        <end position="474"/>
    </location>
</feature>
<dbReference type="InterPro" id="IPR000118">
    <property type="entry name" value="Granulin"/>
</dbReference>
<dbReference type="SMART" id="SM00289">
    <property type="entry name" value="WR1"/>
    <property type="match status" value="13"/>
</dbReference>
<dbReference type="AlphaFoldDB" id="A0A9W3BQG2"/>
<feature type="domain" description="Granulins" evidence="5">
    <location>
        <begin position="223"/>
        <end position="236"/>
    </location>
</feature>
<dbReference type="InterPro" id="IPR037277">
    <property type="entry name" value="Granulin_sf"/>
</dbReference>
<feature type="domain" description="Granulins" evidence="5">
    <location>
        <begin position="831"/>
        <end position="844"/>
    </location>
</feature>
<feature type="domain" description="Granulins" evidence="5">
    <location>
        <begin position="1127"/>
        <end position="1140"/>
    </location>
</feature>
<protein>
    <submittedName>
        <fullName evidence="7">Uncharacterized protein ZC84.1 isoform X1</fullName>
    </submittedName>
</protein>
<feature type="domain" description="Granulins" evidence="5">
    <location>
        <begin position="1053"/>
        <end position="1066"/>
    </location>
</feature>
<feature type="domain" description="Granulins" evidence="5">
    <location>
        <begin position="683"/>
        <end position="696"/>
    </location>
</feature>
<dbReference type="FunFam" id="2.10.25.160:FF:000001">
    <property type="entry name" value="Granulin precursor"/>
    <property type="match status" value="12"/>
</dbReference>